<dbReference type="InterPro" id="IPR002347">
    <property type="entry name" value="SDR_fam"/>
</dbReference>
<dbReference type="NCBIfam" id="NF004514">
    <property type="entry name" value="PRK05855.1"/>
    <property type="match status" value="1"/>
</dbReference>
<reference evidence="4 5" key="1">
    <citation type="submission" date="2024-06" db="EMBL/GenBank/DDBJ databases">
        <title>The Natural Products Discovery Center: Release of the First 8490 Sequenced Strains for Exploring Actinobacteria Biosynthetic Diversity.</title>
        <authorList>
            <person name="Kalkreuter E."/>
            <person name="Kautsar S.A."/>
            <person name="Yang D."/>
            <person name="Bader C.D."/>
            <person name="Teijaro C.N."/>
            <person name="Fluegel L."/>
            <person name="Davis C.M."/>
            <person name="Simpson J.R."/>
            <person name="Lauterbach L."/>
            <person name="Steele A.D."/>
            <person name="Gui C."/>
            <person name="Meng S."/>
            <person name="Li G."/>
            <person name="Viehrig K."/>
            <person name="Ye F."/>
            <person name="Su P."/>
            <person name="Kiefer A.F."/>
            <person name="Nichols A."/>
            <person name="Cepeda A.J."/>
            <person name="Yan W."/>
            <person name="Fan B."/>
            <person name="Jiang Y."/>
            <person name="Adhikari A."/>
            <person name="Zheng C.-J."/>
            <person name="Schuster L."/>
            <person name="Cowan T.M."/>
            <person name="Smanski M.J."/>
            <person name="Chevrette M.G."/>
            <person name="De Carvalho L.P.S."/>
            <person name="Shen B."/>
        </authorList>
    </citation>
    <scope>NUCLEOTIDE SEQUENCE [LARGE SCALE GENOMIC DNA]</scope>
    <source>
        <strain evidence="4 5">NPDC052768</strain>
    </source>
</reference>
<comment type="caution">
    <text evidence="4">The sequence shown here is derived from an EMBL/GenBank/DDBJ whole genome shotgun (WGS) entry which is preliminary data.</text>
</comment>
<evidence type="ECO:0000259" key="3">
    <source>
        <dbReference type="SMART" id="SM00822"/>
    </source>
</evidence>
<dbReference type="Proteomes" id="UP001552527">
    <property type="component" value="Unassembled WGS sequence"/>
</dbReference>
<protein>
    <submittedName>
        <fullName evidence="4">SDR family oxidoreductase</fullName>
    </submittedName>
</protein>
<organism evidence="4 5">
    <name type="scientific">Streptomyces werraensis</name>
    <dbReference type="NCBI Taxonomy" id="68284"/>
    <lineage>
        <taxon>Bacteria</taxon>
        <taxon>Bacillati</taxon>
        <taxon>Actinomycetota</taxon>
        <taxon>Actinomycetes</taxon>
        <taxon>Kitasatosporales</taxon>
        <taxon>Streptomycetaceae</taxon>
        <taxon>Streptomyces</taxon>
    </lineage>
</organism>
<dbReference type="Gene3D" id="3.40.50.720">
    <property type="entry name" value="NAD(P)-binding Rossmann-like Domain"/>
    <property type="match status" value="1"/>
</dbReference>
<evidence type="ECO:0000313" key="5">
    <source>
        <dbReference type="Proteomes" id="UP001552527"/>
    </source>
</evidence>
<dbReference type="SMART" id="SM00822">
    <property type="entry name" value="PKS_KR"/>
    <property type="match status" value="1"/>
</dbReference>
<evidence type="ECO:0000313" key="4">
    <source>
        <dbReference type="EMBL" id="MEV5245274.1"/>
    </source>
</evidence>
<evidence type="ECO:0000256" key="2">
    <source>
        <dbReference type="ARBA" id="ARBA00023002"/>
    </source>
</evidence>
<sequence length="585" mass="63597">MTGLEGARQRWVRTGGVELSVAELGDPERPAVVLVHGYPDSKEVWSRVAPRLAERFHVVAYDVRGHGGSTAPRPLRGGFTLEKLTDDFLAVADAVSPHRPVHLVGHDWGSVQGWEFVTVPRARERILSFTSVSGPSLDHFGHWIKSRVSRPTPRRAGHLLGQGLRSWYVYALHTPVLPELAWRGPLGRRWPRMLERMERVPGDGYPTASLPSDAAHGAWLYRDNVRPRLGDPRPDAYAHVPVQLVTPLGDRFLSPRLHDGLEQWAPRLVRRTLSSGHWVPRSRPDQLATWIADLVTSVEDGRPEGRARGRYADRFGGRLVLVTGAGSGIGRATALAFAEAGARVVAVDRDTGAALRTAGEARARGATDAWAETADVADERAVEKLAERVTAAHGVVDVLVNNAGVGLGGAFLDTTTEDWKRVLDVNLWGVIHGCLHFGRRMAERGQGGHIVNVASAAAFQPSRALPAYGASKAAVLMLSESLRAELAERGIGVTAVCPGFVTTNITSTARFAGTDAAEERRRRRKAARLYGLRNYPPEKVAAAVLRAVVRDEAVVPVTPEARAAYALARWLPGVARRVARVKPPV</sequence>
<dbReference type="PANTHER" id="PTHR43391">
    <property type="entry name" value="RETINOL DEHYDROGENASE-RELATED"/>
    <property type="match status" value="1"/>
</dbReference>
<feature type="domain" description="Ketoreductase" evidence="3">
    <location>
        <begin position="318"/>
        <end position="499"/>
    </location>
</feature>
<dbReference type="InterPro" id="IPR036291">
    <property type="entry name" value="NAD(P)-bd_dom_sf"/>
</dbReference>
<dbReference type="Pfam" id="PF00561">
    <property type="entry name" value="Abhydrolase_1"/>
    <property type="match status" value="1"/>
</dbReference>
<gene>
    <name evidence="4" type="ORF">AB0K95_08400</name>
</gene>
<dbReference type="PRINTS" id="PR00080">
    <property type="entry name" value="SDRFAMILY"/>
</dbReference>
<dbReference type="SUPFAM" id="SSF53474">
    <property type="entry name" value="alpha/beta-Hydrolases"/>
    <property type="match status" value="1"/>
</dbReference>
<comment type="similarity">
    <text evidence="1">Belongs to the short-chain dehydrogenases/reductases (SDR) family.</text>
</comment>
<accession>A0ABV3JB39</accession>
<dbReference type="InterPro" id="IPR029058">
    <property type="entry name" value="AB_hydrolase_fold"/>
</dbReference>
<dbReference type="EMBL" id="JBFATE010000003">
    <property type="protein sequence ID" value="MEV5245274.1"/>
    <property type="molecule type" value="Genomic_DNA"/>
</dbReference>
<dbReference type="RefSeq" id="WP_364019806.1">
    <property type="nucleotide sequence ID" value="NZ_JBFATD010000003.1"/>
</dbReference>
<name>A0ABV3JB39_9ACTN</name>
<dbReference type="PANTHER" id="PTHR43391:SF12">
    <property type="entry name" value="OXIDOREDUCTASE EPHD-RELATED"/>
    <property type="match status" value="1"/>
</dbReference>
<keyword evidence="5" id="KW-1185">Reference proteome</keyword>
<evidence type="ECO:0000256" key="1">
    <source>
        <dbReference type="ARBA" id="ARBA00006484"/>
    </source>
</evidence>
<dbReference type="InterPro" id="IPR000073">
    <property type="entry name" value="AB_hydrolase_1"/>
</dbReference>
<proteinExistence type="inferred from homology"/>
<dbReference type="PROSITE" id="PS00061">
    <property type="entry name" value="ADH_SHORT"/>
    <property type="match status" value="1"/>
</dbReference>
<dbReference type="PRINTS" id="PR00081">
    <property type="entry name" value="GDHRDH"/>
</dbReference>
<dbReference type="InterPro" id="IPR020904">
    <property type="entry name" value="Sc_DH/Rdtase_CS"/>
</dbReference>
<dbReference type="CDD" id="cd05233">
    <property type="entry name" value="SDR_c"/>
    <property type="match status" value="1"/>
</dbReference>
<dbReference type="InterPro" id="IPR057326">
    <property type="entry name" value="KR_dom"/>
</dbReference>
<keyword evidence="2" id="KW-0560">Oxidoreductase</keyword>
<dbReference type="Gene3D" id="3.40.50.1820">
    <property type="entry name" value="alpha/beta hydrolase"/>
    <property type="match status" value="1"/>
</dbReference>
<dbReference type="SUPFAM" id="SSF51735">
    <property type="entry name" value="NAD(P)-binding Rossmann-fold domains"/>
    <property type="match status" value="1"/>
</dbReference>
<dbReference type="Pfam" id="PF00106">
    <property type="entry name" value="adh_short"/>
    <property type="match status" value="1"/>
</dbReference>